<keyword evidence="2" id="KW-1185">Reference proteome</keyword>
<evidence type="ECO:0000313" key="2">
    <source>
        <dbReference type="Proteomes" id="UP000091857"/>
    </source>
</evidence>
<protein>
    <submittedName>
        <fullName evidence="1">Uncharacterized protein</fullName>
    </submittedName>
</protein>
<proteinExistence type="predicted"/>
<name>A0ACB7IB25_MANES</name>
<sequence>MSDWSDLPSDLLLQIAQKINSFEDLFAFSLVSRAWNERSSNTAPWLILPEKNGTGSESREFLSLYRGRVYRLLLPEAKGKQCLSSQGWLMIIEFHRVISLVHPISHLKISLPQFIRYPDGEDGKYFYIDKISKFVLSSNPSRTSDFRVMAIYGDDKKLACCRPGDEEWTKIDLGSSPCTDLINYKGQFCVLDEKFRVLAVDFKGPNSAANVQLVSELEPKFRAIWELRRRLQLIHGAPARWIQFYVVESEGAIMIVRRMKQVRRVVGESDSRYQSCKFEILKQDFDEKRWRVVKNLGNKALFLGEHSSSFFITAHCGSGCKPNCIYYAEDLSAEIEDVGVYNLTYGCTEPLFKDAYSISQQTSTFCNEATTANQQVEEQPN</sequence>
<accession>A0ACB7IB25</accession>
<gene>
    <name evidence="1" type="ORF">MANES_01G063800v8</name>
</gene>
<organism evidence="1 2">
    <name type="scientific">Manihot esculenta</name>
    <name type="common">Cassava</name>
    <name type="synonym">Jatropha manihot</name>
    <dbReference type="NCBI Taxonomy" id="3983"/>
    <lineage>
        <taxon>Eukaryota</taxon>
        <taxon>Viridiplantae</taxon>
        <taxon>Streptophyta</taxon>
        <taxon>Embryophyta</taxon>
        <taxon>Tracheophyta</taxon>
        <taxon>Spermatophyta</taxon>
        <taxon>Magnoliopsida</taxon>
        <taxon>eudicotyledons</taxon>
        <taxon>Gunneridae</taxon>
        <taxon>Pentapetalae</taxon>
        <taxon>rosids</taxon>
        <taxon>fabids</taxon>
        <taxon>Malpighiales</taxon>
        <taxon>Euphorbiaceae</taxon>
        <taxon>Crotonoideae</taxon>
        <taxon>Manihoteae</taxon>
        <taxon>Manihot</taxon>
    </lineage>
</organism>
<evidence type="ECO:0000313" key="1">
    <source>
        <dbReference type="EMBL" id="KAG8662098.1"/>
    </source>
</evidence>
<reference evidence="2" key="1">
    <citation type="journal article" date="2016" name="Nat. Biotechnol.">
        <title>Sequencing wild and cultivated cassava and related species reveals extensive interspecific hybridization and genetic diversity.</title>
        <authorList>
            <person name="Bredeson J.V."/>
            <person name="Lyons J.B."/>
            <person name="Prochnik S.E."/>
            <person name="Wu G.A."/>
            <person name="Ha C.M."/>
            <person name="Edsinger-Gonzales E."/>
            <person name="Grimwood J."/>
            <person name="Schmutz J."/>
            <person name="Rabbi I.Y."/>
            <person name="Egesi C."/>
            <person name="Nauluvula P."/>
            <person name="Lebot V."/>
            <person name="Ndunguru J."/>
            <person name="Mkamilo G."/>
            <person name="Bart R.S."/>
            <person name="Setter T.L."/>
            <person name="Gleadow R.M."/>
            <person name="Kulakow P."/>
            <person name="Ferguson M.E."/>
            <person name="Rounsley S."/>
            <person name="Rokhsar D.S."/>
        </authorList>
    </citation>
    <scope>NUCLEOTIDE SEQUENCE [LARGE SCALE GENOMIC DNA]</scope>
    <source>
        <strain evidence="2">cv. AM560-2</strain>
    </source>
</reference>
<dbReference type="EMBL" id="CM004387">
    <property type="protein sequence ID" value="KAG8662098.1"/>
    <property type="molecule type" value="Genomic_DNA"/>
</dbReference>
<comment type="caution">
    <text evidence="1">The sequence shown here is derived from an EMBL/GenBank/DDBJ whole genome shotgun (WGS) entry which is preliminary data.</text>
</comment>
<dbReference type="Proteomes" id="UP000091857">
    <property type="component" value="Chromosome 1"/>
</dbReference>